<dbReference type="Proteomes" id="UP000746747">
    <property type="component" value="Unassembled WGS sequence"/>
</dbReference>
<dbReference type="OrthoDB" id="1748655at2759"/>
<dbReference type="AlphaFoldDB" id="A0A8J2M5L5"/>
<reference evidence="2" key="1">
    <citation type="submission" date="2021-09" db="EMBL/GenBank/DDBJ databases">
        <authorList>
            <consortium name="Pathogen Informatics"/>
        </authorList>
    </citation>
    <scope>NUCLEOTIDE SEQUENCE</scope>
</reference>
<feature type="compositionally biased region" description="Basic and acidic residues" evidence="1">
    <location>
        <begin position="61"/>
        <end position="75"/>
    </location>
</feature>
<evidence type="ECO:0000256" key="1">
    <source>
        <dbReference type="SAM" id="MobiDB-lite"/>
    </source>
</evidence>
<feature type="region of interest" description="Disordered" evidence="1">
    <location>
        <begin position="1"/>
        <end position="145"/>
    </location>
</feature>
<sequence>MSETRASTTLPRTRNTYNRTFIRSRDSVRTQFPSNKVHNIPVRRGKSGPRRGGASSGGLGSDKDKHFVASREKVDGNNGGPSVEPIVSNGPKQLENGPKPEQQSISKDEKRESVTASSTMATTAKQPWQQHSDQQYTKREKKKQITVTREIPKCIIEPKPFTFSSENKYAALLEADD</sequence>
<keyword evidence="3" id="KW-1185">Reference proteome</keyword>
<feature type="compositionally biased region" description="Polar residues" evidence="1">
    <location>
        <begin position="125"/>
        <end position="135"/>
    </location>
</feature>
<feature type="compositionally biased region" description="Polar residues" evidence="1">
    <location>
        <begin position="1"/>
        <end position="21"/>
    </location>
</feature>
<name>A0A8J2M5L5_9BILA</name>
<feature type="compositionally biased region" description="Low complexity" evidence="1">
    <location>
        <begin position="114"/>
        <end position="124"/>
    </location>
</feature>
<comment type="caution">
    <text evidence="2">The sequence shown here is derived from an EMBL/GenBank/DDBJ whole genome shotgun (WGS) entry which is preliminary data.</text>
</comment>
<accession>A0A8J2M5L5</accession>
<feature type="compositionally biased region" description="Gly residues" evidence="1">
    <location>
        <begin position="50"/>
        <end position="60"/>
    </location>
</feature>
<protein>
    <submittedName>
        <fullName evidence="2">Uncharacterized protein</fullName>
    </submittedName>
</protein>
<gene>
    <name evidence="2" type="ORF">CJOHNSTONI_LOCUS5759</name>
</gene>
<dbReference type="EMBL" id="CAKAEH010001401">
    <property type="protein sequence ID" value="CAG9535767.1"/>
    <property type="molecule type" value="Genomic_DNA"/>
</dbReference>
<evidence type="ECO:0000313" key="3">
    <source>
        <dbReference type="Proteomes" id="UP000746747"/>
    </source>
</evidence>
<organism evidence="2 3">
    <name type="scientific">Cercopithifilaria johnstoni</name>
    <dbReference type="NCBI Taxonomy" id="2874296"/>
    <lineage>
        <taxon>Eukaryota</taxon>
        <taxon>Metazoa</taxon>
        <taxon>Ecdysozoa</taxon>
        <taxon>Nematoda</taxon>
        <taxon>Chromadorea</taxon>
        <taxon>Rhabditida</taxon>
        <taxon>Spirurina</taxon>
        <taxon>Spiruromorpha</taxon>
        <taxon>Filarioidea</taxon>
        <taxon>Onchocercidae</taxon>
        <taxon>Cercopithifilaria</taxon>
    </lineage>
</organism>
<proteinExistence type="predicted"/>
<evidence type="ECO:0000313" key="2">
    <source>
        <dbReference type="EMBL" id="CAG9535767.1"/>
    </source>
</evidence>